<dbReference type="Proteomes" id="UP000191672">
    <property type="component" value="Unassembled WGS sequence"/>
</dbReference>
<feature type="domain" description="PARP-type" evidence="7">
    <location>
        <begin position="4"/>
        <end position="102"/>
    </location>
</feature>
<dbReference type="Gene3D" id="3.30.1740.10">
    <property type="entry name" value="Zinc finger, PARP-type"/>
    <property type="match status" value="1"/>
</dbReference>
<accession>A0A1V6QL82</accession>
<dbReference type="GO" id="GO:0008270">
    <property type="term" value="F:zinc ion binding"/>
    <property type="evidence" value="ECO:0007669"/>
    <property type="project" value="UniProtKB-KW"/>
</dbReference>
<evidence type="ECO:0000313" key="9">
    <source>
        <dbReference type="Proteomes" id="UP000191672"/>
    </source>
</evidence>
<proteinExistence type="predicted"/>
<feature type="compositionally biased region" description="Basic and acidic residues" evidence="6">
    <location>
        <begin position="203"/>
        <end position="220"/>
    </location>
</feature>
<keyword evidence="4" id="KW-0862">Zinc</keyword>
<evidence type="ECO:0000256" key="4">
    <source>
        <dbReference type="ARBA" id="ARBA00022833"/>
    </source>
</evidence>
<dbReference type="InterPro" id="IPR001510">
    <property type="entry name" value="Znf_PARP"/>
</dbReference>
<comment type="caution">
    <text evidence="8">The sequence shown here is derived from an EMBL/GenBank/DDBJ whole genome shotgun (WGS) entry which is preliminary data.</text>
</comment>
<feature type="compositionally biased region" description="Basic and acidic residues" evidence="6">
    <location>
        <begin position="100"/>
        <end position="116"/>
    </location>
</feature>
<evidence type="ECO:0000256" key="3">
    <source>
        <dbReference type="ARBA" id="ARBA00022771"/>
    </source>
</evidence>
<organism evidence="8 9">
    <name type="scientific">Penicillium antarcticum</name>
    <dbReference type="NCBI Taxonomy" id="416450"/>
    <lineage>
        <taxon>Eukaryota</taxon>
        <taxon>Fungi</taxon>
        <taxon>Dikarya</taxon>
        <taxon>Ascomycota</taxon>
        <taxon>Pezizomycotina</taxon>
        <taxon>Eurotiomycetes</taxon>
        <taxon>Eurotiomycetidae</taxon>
        <taxon>Eurotiales</taxon>
        <taxon>Aspergillaceae</taxon>
        <taxon>Penicillium</taxon>
    </lineage>
</organism>
<dbReference type="SMART" id="SM01336">
    <property type="entry name" value="zf-PARP"/>
    <property type="match status" value="1"/>
</dbReference>
<evidence type="ECO:0000256" key="6">
    <source>
        <dbReference type="SAM" id="MobiDB-lite"/>
    </source>
</evidence>
<feature type="compositionally biased region" description="Basic and acidic residues" evidence="6">
    <location>
        <begin position="127"/>
        <end position="142"/>
    </location>
</feature>
<dbReference type="PROSITE" id="PS50064">
    <property type="entry name" value="ZF_PARP_2"/>
    <property type="match status" value="1"/>
</dbReference>
<keyword evidence="2" id="KW-0479">Metal-binding</keyword>
<evidence type="ECO:0000256" key="1">
    <source>
        <dbReference type="ARBA" id="ARBA00004123"/>
    </source>
</evidence>
<protein>
    <recommendedName>
        <fullName evidence="7">PARP-type domain-containing protein</fullName>
    </recommendedName>
</protein>
<comment type="subcellular location">
    <subcellularLocation>
        <location evidence="1">Nucleus</location>
    </subcellularLocation>
</comment>
<dbReference type="GO" id="GO:0003677">
    <property type="term" value="F:DNA binding"/>
    <property type="evidence" value="ECO:0007669"/>
    <property type="project" value="InterPro"/>
</dbReference>
<evidence type="ECO:0000256" key="2">
    <source>
        <dbReference type="ARBA" id="ARBA00022723"/>
    </source>
</evidence>
<dbReference type="GO" id="GO:0005634">
    <property type="term" value="C:nucleus"/>
    <property type="evidence" value="ECO:0007669"/>
    <property type="project" value="UniProtKB-SubCell"/>
</dbReference>
<dbReference type="STRING" id="416450.A0A1V6QL82"/>
<feature type="region of interest" description="Disordered" evidence="6">
    <location>
        <begin position="100"/>
        <end position="287"/>
    </location>
</feature>
<dbReference type="EMBL" id="MDYN01000002">
    <property type="protein sequence ID" value="OQD89984.1"/>
    <property type="molecule type" value="Genomic_DNA"/>
</dbReference>
<gene>
    <name evidence="8" type="ORF">PENANT_c002G10064</name>
</gene>
<sequence>MPTYRFELARSGRAGCQTAECKKAGDKIPKNEFRVGTWTDNERIQAWMWRHWGCLTPKIISHMQESIQIEGTDDYNFEQLDGFEELSDELKDKVRGAIEDGHIPDEDWKGDVELNRPGKTGFRVRGKKADAKNKDSGDEKSPAKKRSKGDESAEEEEKPAKKKRGPKAKTDAESATAAAGRKKPGSKPGPKPANISDDESEVEEKPKRGSKAKTAEKAEDNAAITADEPKKRAGRLRTRKANPLPAQPDDKEPKRKRHNKAPENNDKPRAKRGRPAKKSENGNRTAA</sequence>
<reference evidence="9" key="1">
    <citation type="journal article" date="2017" name="Nat. Microbiol.">
        <title>Global analysis of biosynthetic gene clusters reveals vast potential of secondary metabolite production in Penicillium species.</title>
        <authorList>
            <person name="Nielsen J.C."/>
            <person name="Grijseels S."/>
            <person name="Prigent S."/>
            <person name="Ji B."/>
            <person name="Dainat J."/>
            <person name="Nielsen K.F."/>
            <person name="Frisvad J.C."/>
            <person name="Workman M."/>
            <person name="Nielsen J."/>
        </authorList>
    </citation>
    <scope>NUCLEOTIDE SEQUENCE [LARGE SCALE GENOMIC DNA]</scope>
    <source>
        <strain evidence="9">IBT 31811</strain>
    </source>
</reference>
<evidence type="ECO:0000259" key="7">
    <source>
        <dbReference type="PROSITE" id="PS50064"/>
    </source>
</evidence>
<dbReference type="InterPro" id="IPR036957">
    <property type="entry name" value="Znf_PARP_sf"/>
</dbReference>
<name>A0A1V6QL82_9EURO</name>
<dbReference type="AlphaFoldDB" id="A0A1V6QL82"/>
<dbReference type="Pfam" id="PF00645">
    <property type="entry name" value="zf-PARP"/>
    <property type="match status" value="1"/>
</dbReference>
<dbReference type="SUPFAM" id="SSF57716">
    <property type="entry name" value="Glucocorticoid receptor-like (DNA-binding domain)"/>
    <property type="match status" value="1"/>
</dbReference>
<keyword evidence="9" id="KW-1185">Reference proteome</keyword>
<keyword evidence="3" id="KW-0863">Zinc-finger</keyword>
<evidence type="ECO:0000256" key="5">
    <source>
        <dbReference type="ARBA" id="ARBA00023242"/>
    </source>
</evidence>
<keyword evidence="5" id="KW-0539">Nucleus</keyword>
<evidence type="ECO:0000313" key="8">
    <source>
        <dbReference type="EMBL" id="OQD89984.1"/>
    </source>
</evidence>